<keyword evidence="3" id="KW-1185">Reference proteome</keyword>
<organism evidence="2 3">
    <name type="scientific">Engystomops pustulosus</name>
    <name type="common">Tungara frog</name>
    <name type="synonym">Physalaemus pustulosus</name>
    <dbReference type="NCBI Taxonomy" id="76066"/>
    <lineage>
        <taxon>Eukaryota</taxon>
        <taxon>Metazoa</taxon>
        <taxon>Chordata</taxon>
        <taxon>Craniata</taxon>
        <taxon>Vertebrata</taxon>
        <taxon>Euteleostomi</taxon>
        <taxon>Amphibia</taxon>
        <taxon>Batrachia</taxon>
        <taxon>Anura</taxon>
        <taxon>Neobatrachia</taxon>
        <taxon>Hyloidea</taxon>
        <taxon>Leptodactylidae</taxon>
        <taxon>Leiuperinae</taxon>
        <taxon>Engystomops</taxon>
    </lineage>
</organism>
<proteinExistence type="predicted"/>
<dbReference type="PANTHER" id="PTHR43591">
    <property type="entry name" value="METHYLTRANSFERASE"/>
    <property type="match status" value="1"/>
</dbReference>
<dbReference type="CDD" id="cd02440">
    <property type="entry name" value="AdoMet_MTases"/>
    <property type="match status" value="1"/>
</dbReference>
<evidence type="ECO:0000259" key="1">
    <source>
        <dbReference type="Pfam" id="PF13649"/>
    </source>
</evidence>
<gene>
    <name evidence="2" type="ORF">GDO81_006634</name>
</gene>
<dbReference type="PANTHER" id="PTHR43591:SF101">
    <property type="entry name" value="METHYLTRANSFERASE-LIKE PROTEIN 27"/>
    <property type="match status" value="1"/>
</dbReference>
<reference evidence="2" key="1">
    <citation type="thesis" date="2020" institute="ProQuest LLC" country="789 East Eisenhower Parkway, Ann Arbor, MI, USA">
        <title>Comparative Genomics and Chromosome Evolution.</title>
        <authorList>
            <person name="Mudd A.B."/>
        </authorList>
    </citation>
    <scope>NUCLEOTIDE SEQUENCE</scope>
    <source>
        <strain evidence="2">237g6f4</strain>
        <tissue evidence="2">Blood</tissue>
    </source>
</reference>
<feature type="domain" description="Methyltransferase" evidence="1">
    <location>
        <begin position="70"/>
        <end position="160"/>
    </location>
</feature>
<dbReference type="InterPro" id="IPR029063">
    <property type="entry name" value="SAM-dependent_MTases_sf"/>
</dbReference>
<dbReference type="InterPro" id="IPR041698">
    <property type="entry name" value="Methyltransf_25"/>
</dbReference>
<comment type="caution">
    <text evidence="2">The sequence shown here is derived from an EMBL/GenBank/DDBJ whole genome shotgun (WGS) entry which is preliminary data.</text>
</comment>
<evidence type="ECO:0000313" key="3">
    <source>
        <dbReference type="Proteomes" id="UP000824782"/>
    </source>
</evidence>
<sequence>MADCGRGLQQVRDIIAAAHKDCSVLEKLQFYDQWATQYEEDVSILDYKAPHLAALALASVCPLNRESKLVLDVACGTGRAAEELQRCGFTLFHGLDGSAGMLEVAKKKTLYQELKHGMLGHEQLPYDSDKYDAVIIVGALSDGQVPVSLLPELLRVSKAGEYIYTIISSLI</sequence>
<dbReference type="AlphaFoldDB" id="A0AAV7CY86"/>
<dbReference type="SUPFAM" id="SSF53335">
    <property type="entry name" value="S-adenosyl-L-methionine-dependent methyltransferases"/>
    <property type="match status" value="1"/>
</dbReference>
<dbReference type="Proteomes" id="UP000824782">
    <property type="component" value="Unassembled WGS sequence"/>
</dbReference>
<dbReference type="Pfam" id="PF13649">
    <property type="entry name" value="Methyltransf_25"/>
    <property type="match status" value="1"/>
</dbReference>
<protein>
    <recommendedName>
        <fullName evidence="1">Methyltransferase domain-containing protein</fullName>
    </recommendedName>
</protein>
<evidence type="ECO:0000313" key="2">
    <source>
        <dbReference type="EMBL" id="KAG8590104.1"/>
    </source>
</evidence>
<dbReference type="EMBL" id="WNYA01000002">
    <property type="protein sequence ID" value="KAG8590104.1"/>
    <property type="molecule type" value="Genomic_DNA"/>
</dbReference>
<name>A0AAV7CY86_ENGPU</name>
<dbReference type="Gene3D" id="3.40.50.150">
    <property type="entry name" value="Vaccinia Virus protein VP39"/>
    <property type="match status" value="1"/>
</dbReference>
<accession>A0AAV7CY86</accession>